<dbReference type="Proteomes" id="UP000031036">
    <property type="component" value="Unassembled WGS sequence"/>
</dbReference>
<name>A0A0B2V387_TOXCA</name>
<keyword evidence="1" id="KW-0812">Transmembrane</keyword>
<evidence type="ECO:0000256" key="1">
    <source>
        <dbReference type="SAM" id="Phobius"/>
    </source>
</evidence>
<sequence length="124" mass="14372">MVIHCSFHFYCNIFHRFFCYRCYYCQCCSLMLLTLLLVVAITGNLTILSLPYPPPPLPLHFSSSHFSLRPNFRSLCVNQRRVWGRGAKISDYPSDIPRCLKAIMYPHLTPDRINLCKISGKLEA</sequence>
<evidence type="ECO:0000313" key="2">
    <source>
        <dbReference type="EMBL" id="KHN75912.1"/>
    </source>
</evidence>
<keyword evidence="1" id="KW-0472">Membrane</keyword>
<keyword evidence="1" id="KW-1133">Transmembrane helix</keyword>
<keyword evidence="3" id="KW-1185">Reference proteome</keyword>
<gene>
    <name evidence="2" type="ORF">Tcan_00086</name>
</gene>
<proteinExistence type="predicted"/>
<dbReference type="EMBL" id="JPKZ01002595">
    <property type="protein sequence ID" value="KHN75912.1"/>
    <property type="molecule type" value="Genomic_DNA"/>
</dbReference>
<feature type="transmembrane region" description="Helical" evidence="1">
    <location>
        <begin position="30"/>
        <end position="52"/>
    </location>
</feature>
<protein>
    <submittedName>
        <fullName evidence="2">Uncharacterized protein</fullName>
    </submittedName>
</protein>
<accession>A0A0B2V387</accession>
<evidence type="ECO:0000313" key="3">
    <source>
        <dbReference type="Proteomes" id="UP000031036"/>
    </source>
</evidence>
<comment type="caution">
    <text evidence="2">The sequence shown here is derived from an EMBL/GenBank/DDBJ whole genome shotgun (WGS) entry which is preliminary data.</text>
</comment>
<organism evidence="2 3">
    <name type="scientific">Toxocara canis</name>
    <name type="common">Canine roundworm</name>
    <dbReference type="NCBI Taxonomy" id="6265"/>
    <lineage>
        <taxon>Eukaryota</taxon>
        <taxon>Metazoa</taxon>
        <taxon>Ecdysozoa</taxon>
        <taxon>Nematoda</taxon>
        <taxon>Chromadorea</taxon>
        <taxon>Rhabditida</taxon>
        <taxon>Spirurina</taxon>
        <taxon>Ascaridomorpha</taxon>
        <taxon>Ascaridoidea</taxon>
        <taxon>Toxocaridae</taxon>
        <taxon>Toxocara</taxon>
    </lineage>
</organism>
<dbReference type="AlphaFoldDB" id="A0A0B2V387"/>
<reference evidence="2 3" key="1">
    <citation type="submission" date="2014-11" db="EMBL/GenBank/DDBJ databases">
        <title>Genetic blueprint of the zoonotic pathogen Toxocara canis.</title>
        <authorList>
            <person name="Zhu X.-Q."/>
            <person name="Korhonen P.K."/>
            <person name="Cai H."/>
            <person name="Young N.D."/>
            <person name="Nejsum P."/>
            <person name="von Samson-Himmelstjerna G."/>
            <person name="Boag P.R."/>
            <person name="Tan P."/>
            <person name="Li Q."/>
            <person name="Min J."/>
            <person name="Yang Y."/>
            <person name="Wang X."/>
            <person name="Fang X."/>
            <person name="Hall R.S."/>
            <person name="Hofmann A."/>
            <person name="Sternberg P.W."/>
            <person name="Jex A.R."/>
            <person name="Gasser R.B."/>
        </authorList>
    </citation>
    <scope>NUCLEOTIDE SEQUENCE [LARGE SCALE GENOMIC DNA]</scope>
    <source>
        <strain evidence="2">PN_DK_2014</strain>
    </source>
</reference>